<dbReference type="Proteomes" id="UP000242519">
    <property type="component" value="Unassembled WGS sequence"/>
</dbReference>
<keyword evidence="3" id="KW-1185">Reference proteome</keyword>
<sequence>MDSGREEVPPESGTRPFGSPESALSPCTSSHSRTLPRQASSPTLGIPRPATDNSSEDDAPLPRTTPIPKPHQRAPGTQGKHGTTAGPRAAPSVRCRIHEEEGIVGGAARSSKRR</sequence>
<accession>A0A218YTB8</accession>
<evidence type="ECO:0000313" key="3">
    <source>
        <dbReference type="Proteomes" id="UP000242519"/>
    </source>
</evidence>
<dbReference type="InParanoid" id="A0A218YTB8"/>
<proteinExistence type="predicted"/>
<reference evidence="2 3" key="1">
    <citation type="submission" date="2017-04" db="EMBL/GenBank/DDBJ databases">
        <title>Draft genome sequence of Marssonina coronaria NL1: causal agent of apple blotch.</title>
        <authorList>
            <person name="Cheng Q."/>
        </authorList>
    </citation>
    <scope>NUCLEOTIDE SEQUENCE [LARGE SCALE GENOMIC DNA]</scope>
    <source>
        <strain evidence="2 3">NL1</strain>
    </source>
</reference>
<evidence type="ECO:0000256" key="1">
    <source>
        <dbReference type="SAM" id="MobiDB-lite"/>
    </source>
</evidence>
<gene>
    <name evidence="2" type="ORF">B2J93_8235</name>
</gene>
<comment type="caution">
    <text evidence="2">The sequence shown here is derived from an EMBL/GenBank/DDBJ whole genome shotgun (WGS) entry which is preliminary data.</text>
</comment>
<protein>
    <submittedName>
        <fullName evidence="2">Uncharacterized protein</fullName>
    </submittedName>
</protein>
<name>A0A218YTB8_9HELO</name>
<organism evidence="2 3">
    <name type="scientific">Diplocarpon coronariae</name>
    <dbReference type="NCBI Taxonomy" id="2795749"/>
    <lineage>
        <taxon>Eukaryota</taxon>
        <taxon>Fungi</taxon>
        <taxon>Dikarya</taxon>
        <taxon>Ascomycota</taxon>
        <taxon>Pezizomycotina</taxon>
        <taxon>Leotiomycetes</taxon>
        <taxon>Helotiales</taxon>
        <taxon>Drepanopezizaceae</taxon>
        <taxon>Diplocarpon</taxon>
    </lineage>
</organism>
<feature type="compositionally biased region" description="Polar residues" evidence="1">
    <location>
        <begin position="25"/>
        <end position="43"/>
    </location>
</feature>
<evidence type="ECO:0000313" key="2">
    <source>
        <dbReference type="EMBL" id="OWO98010.1"/>
    </source>
</evidence>
<dbReference type="EMBL" id="MZNU01000414">
    <property type="protein sequence ID" value="OWO98010.1"/>
    <property type="molecule type" value="Genomic_DNA"/>
</dbReference>
<feature type="region of interest" description="Disordered" evidence="1">
    <location>
        <begin position="1"/>
        <end position="114"/>
    </location>
</feature>
<dbReference type="AlphaFoldDB" id="A0A218YTB8"/>